<protein>
    <recommendedName>
        <fullName evidence="1">DUF8136 domain-containing protein</fullName>
    </recommendedName>
</protein>
<accession>A0A7K4HMB5</accession>
<organism evidence="2 3">
    <name type="scientific">Methanofollis tationis</name>
    <dbReference type="NCBI Taxonomy" id="81417"/>
    <lineage>
        <taxon>Archaea</taxon>
        <taxon>Methanobacteriati</taxon>
        <taxon>Methanobacteriota</taxon>
        <taxon>Stenosarchaea group</taxon>
        <taxon>Methanomicrobia</taxon>
        <taxon>Methanomicrobiales</taxon>
        <taxon>Methanomicrobiaceae</taxon>
        <taxon>Methanofollis</taxon>
    </lineage>
</organism>
<feature type="domain" description="DUF8136" evidence="1">
    <location>
        <begin position="8"/>
        <end position="42"/>
    </location>
</feature>
<keyword evidence="3" id="KW-1185">Reference proteome</keyword>
<comment type="caution">
    <text evidence="2">The sequence shown here is derived from an EMBL/GenBank/DDBJ whole genome shotgun (WGS) entry which is preliminary data.</text>
</comment>
<dbReference type="Proteomes" id="UP000570823">
    <property type="component" value="Unassembled WGS sequence"/>
</dbReference>
<dbReference type="RefSeq" id="WP_176788101.1">
    <property type="nucleotide sequence ID" value="NZ_JABXWR010000001.1"/>
</dbReference>
<dbReference type="AlphaFoldDB" id="A0A7K4HMB5"/>
<proteinExistence type="predicted"/>
<evidence type="ECO:0000259" key="1">
    <source>
        <dbReference type="Pfam" id="PF26457"/>
    </source>
</evidence>
<name>A0A7K4HMB5_9EURY</name>
<evidence type="ECO:0000313" key="2">
    <source>
        <dbReference type="EMBL" id="NVO66403.1"/>
    </source>
</evidence>
<evidence type="ECO:0000313" key="3">
    <source>
        <dbReference type="Proteomes" id="UP000570823"/>
    </source>
</evidence>
<dbReference type="EMBL" id="JABXWR010000001">
    <property type="protein sequence ID" value="NVO66403.1"/>
    <property type="molecule type" value="Genomic_DNA"/>
</dbReference>
<reference evidence="2 3" key="1">
    <citation type="submission" date="2020-06" db="EMBL/GenBank/DDBJ databases">
        <title>Methanofollis fontis sp. nov., a methanogen isolated from marine sediments near a cold seep at Four-Way Closure Ridge offshore southwestern Taiwan.</title>
        <authorList>
            <person name="Chen S.-C."/>
            <person name="Teng N.-H."/>
            <person name="Lin Y.-S."/>
            <person name="Lai M.-C."/>
            <person name="Chen H.-H."/>
            <person name="Wang C.-C."/>
        </authorList>
    </citation>
    <scope>NUCLEOTIDE SEQUENCE [LARGE SCALE GENOMIC DNA]</scope>
    <source>
        <strain evidence="2 3">DSM 2702</strain>
    </source>
</reference>
<dbReference type="Pfam" id="PF26457">
    <property type="entry name" value="DUF8136"/>
    <property type="match status" value="1"/>
</dbReference>
<gene>
    <name evidence="2" type="ORF">HWN36_03530</name>
</gene>
<dbReference type="InterPro" id="IPR058449">
    <property type="entry name" value="DUF8136"/>
</dbReference>
<sequence>MVDSEFLSYCRAFTHLATASNAILRDADLAEILERLEALEAEAKHGRQ</sequence>